<dbReference type="PANTHER" id="PTHR24148">
    <property type="entry name" value="ANKYRIN REPEAT DOMAIN-CONTAINING PROTEIN 39 HOMOLOG-RELATED"/>
    <property type="match status" value="1"/>
</dbReference>
<dbReference type="InParanoid" id="A0A1Y2D7V8"/>
<dbReference type="Proteomes" id="UP000193689">
    <property type="component" value="Unassembled WGS sequence"/>
</dbReference>
<evidence type="ECO:0000313" key="2">
    <source>
        <dbReference type="EMBL" id="ORY55264.1"/>
    </source>
</evidence>
<dbReference type="InterPro" id="IPR052895">
    <property type="entry name" value="HetReg/Transcr_Mod"/>
</dbReference>
<proteinExistence type="predicted"/>
<evidence type="ECO:0000256" key="1">
    <source>
        <dbReference type="SAM" id="MobiDB-lite"/>
    </source>
</evidence>
<dbReference type="EMBL" id="MCFJ01000028">
    <property type="protein sequence ID" value="ORY55264.1"/>
    <property type="molecule type" value="Genomic_DNA"/>
</dbReference>
<keyword evidence="3" id="KW-1185">Reference proteome</keyword>
<comment type="caution">
    <text evidence="2">The sequence shown here is derived from an EMBL/GenBank/DDBJ whole genome shotgun (WGS) entry which is preliminary data.</text>
</comment>
<protein>
    <recommendedName>
        <fullName evidence="4">Heterokaryon incompatibility domain-containing protein</fullName>
    </recommendedName>
</protein>
<dbReference type="STRING" id="1141098.A0A1Y2D7V8"/>
<evidence type="ECO:0008006" key="4">
    <source>
        <dbReference type="Google" id="ProtNLM"/>
    </source>
</evidence>
<dbReference type="AlphaFoldDB" id="A0A1Y2D7V8"/>
<dbReference type="PANTHER" id="PTHR24148:SF64">
    <property type="entry name" value="HETEROKARYON INCOMPATIBILITY DOMAIN-CONTAINING PROTEIN"/>
    <property type="match status" value="1"/>
</dbReference>
<sequence>MAGQELLETSEGPSHLHGLGDFTPSGPDPEASSKSDDAQSQQVATASSDEGAEHEAMARDLCIDNYWNRLWIVQEIGQAQRIEVCFGKERINWDDFIHFITMHNVESSGPLRLNRQRKEKYQGQNTFRRLLEVHKEASRQEPRDKIYGLVGLASDARGFPMDYDKSLLEVWSDVMEFMNERHLLEQSEIVSVAALVKYLLMGTTCPPIQQIARPYIPESGDNILIENINSRRVFKLQAYVIGCVKYVGPSPNEIIASLEKTDVWTQCVEENFRKELSDAHYQSDKLHRTVDRL</sequence>
<gene>
    <name evidence="2" type="ORF">BCR38DRAFT_506264</name>
</gene>
<dbReference type="RefSeq" id="XP_040709535.1">
    <property type="nucleotide sequence ID" value="XM_040864936.1"/>
</dbReference>
<evidence type="ECO:0000313" key="3">
    <source>
        <dbReference type="Proteomes" id="UP000193689"/>
    </source>
</evidence>
<accession>A0A1Y2D7V8</accession>
<feature type="region of interest" description="Disordered" evidence="1">
    <location>
        <begin position="1"/>
        <end position="53"/>
    </location>
</feature>
<dbReference type="GeneID" id="63781148"/>
<reference evidence="2 3" key="1">
    <citation type="submission" date="2016-07" db="EMBL/GenBank/DDBJ databases">
        <title>Pervasive Adenine N6-methylation of Active Genes in Fungi.</title>
        <authorList>
            <consortium name="DOE Joint Genome Institute"/>
            <person name="Mondo S.J."/>
            <person name="Dannebaum R.O."/>
            <person name="Kuo R.C."/>
            <person name="Labutti K."/>
            <person name="Haridas S."/>
            <person name="Kuo A."/>
            <person name="Salamov A."/>
            <person name="Ahrendt S.R."/>
            <person name="Lipzen A."/>
            <person name="Sullivan W."/>
            <person name="Andreopoulos W.B."/>
            <person name="Clum A."/>
            <person name="Lindquist E."/>
            <person name="Daum C."/>
            <person name="Ramamoorthy G.K."/>
            <person name="Gryganskyi A."/>
            <person name="Culley D."/>
            <person name="Magnuson J.K."/>
            <person name="James T.Y."/>
            <person name="O'Malley M.A."/>
            <person name="Stajich J.E."/>
            <person name="Spatafora J.W."/>
            <person name="Visel A."/>
            <person name="Grigoriev I.V."/>
        </authorList>
    </citation>
    <scope>NUCLEOTIDE SEQUENCE [LARGE SCALE GENOMIC DNA]</scope>
    <source>
        <strain evidence="2 3">CBS 129021</strain>
    </source>
</reference>
<organism evidence="2 3">
    <name type="scientific">Pseudomassariella vexata</name>
    <dbReference type="NCBI Taxonomy" id="1141098"/>
    <lineage>
        <taxon>Eukaryota</taxon>
        <taxon>Fungi</taxon>
        <taxon>Dikarya</taxon>
        <taxon>Ascomycota</taxon>
        <taxon>Pezizomycotina</taxon>
        <taxon>Sordariomycetes</taxon>
        <taxon>Xylariomycetidae</taxon>
        <taxon>Amphisphaeriales</taxon>
        <taxon>Pseudomassariaceae</taxon>
        <taxon>Pseudomassariella</taxon>
    </lineage>
</organism>
<name>A0A1Y2D7V8_9PEZI</name>
<dbReference type="OrthoDB" id="194358at2759"/>